<dbReference type="STRING" id="453304.ATC03_12270"/>
<dbReference type="EMBL" id="CP013979">
    <property type="protein sequence ID" value="ANJ27375.1"/>
    <property type="molecule type" value="Genomic_DNA"/>
</dbReference>
<dbReference type="AlphaFoldDB" id="A0A191WGF1"/>
<evidence type="ECO:0000313" key="1">
    <source>
        <dbReference type="EMBL" id="ANJ27375.1"/>
    </source>
</evidence>
<dbReference type="Proteomes" id="UP000078437">
    <property type="component" value="Chromosome"/>
</dbReference>
<sequence length="146" mass="16190">MYTFERDEPSTRWISVVFLQGEEAEDLLSVIDREGPISAIYRLKHFDHGDETIEAALVNGYVYDAVPAGSTDHTIEPFGSPYALTYSDTFGYVSLLRRYEPEAKPTFAPSGVLAPFERTPQSIADAWMANPTAPVVATSRQRAVSL</sequence>
<accession>A0A191WGF1</accession>
<dbReference type="OrthoDB" id="3781658at2"/>
<keyword evidence="2" id="KW-1185">Reference proteome</keyword>
<dbReference type="KEGG" id="agy:ATC03_12270"/>
<proteinExistence type="predicted"/>
<reference evidence="1 2" key="1">
    <citation type="journal article" date="2016" name="Int. J. Syst. Evol. Microbiol.">
        <title>Agromyces aureus sp. nov., isolated from the rhizosphere of Salix caprea L. grown in a heavy-metal-contaminated soil.</title>
        <authorList>
            <person name="Corretto E."/>
            <person name="Antonielli L."/>
            <person name="Sessitsch A."/>
            <person name="Compant S."/>
            <person name="Gorfer M."/>
            <person name="Kuffner M."/>
            <person name="Brader G."/>
        </authorList>
    </citation>
    <scope>NUCLEOTIDE SEQUENCE [LARGE SCALE GENOMIC DNA]</scope>
    <source>
        <strain evidence="1 2">AR33</strain>
    </source>
</reference>
<name>A0A191WGF1_9MICO</name>
<organism evidence="1 2">
    <name type="scientific">Agromyces aureus</name>
    <dbReference type="NCBI Taxonomy" id="453304"/>
    <lineage>
        <taxon>Bacteria</taxon>
        <taxon>Bacillati</taxon>
        <taxon>Actinomycetota</taxon>
        <taxon>Actinomycetes</taxon>
        <taxon>Micrococcales</taxon>
        <taxon>Microbacteriaceae</taxon>
        <taxon>Agromyces</taxon>
    </lineage>
</organism>
<gene>
    <name evidence="1" type="ORF">ATC03_12270</name>
</gene>
<reference evidence="2" key="2">
    <citation type="submission" date="2016-01" db="EMBL/GenBank/DDBJ databases">
        <title>Complete genome sequence of Agromyces aureus AR33T and comparison with related organisms.</title>
        <authorList>
            <person name="Corretto E."/>
            <person name="Antonielli L."/>
            <person name="Sessitsch A."/>
            <person name="Brader G."/>
        </authorList>
    </citation>
    <scope>NUCLEOTIDE SEQUENCE [LARGE SCALE GENOMIC DNA]</scope>
    <source>
        <strain evidence="2">AR33</strain>
    </source>
</reference>
<evidence type="ECO:0000313" key="2">
    <source>
        <dbReference type="Proteomes" id="UP000078437"/>
    </source>
</evidence>
<dbReference type="RefSeq" id="WP_067877450.1">
    <property type="nucleotide sequence ID" value="NZ_CP013979.1"/>
</dbReference>
<protein>
    <submittedName>
        <fullName evidence="1">Uncharacterized protein</fullName>
    </submittedName>
</protein>